<feature type="compositionally biased region" description="Low complexity" evidence="1">
    <location>
        <begin position="222"/>
        <end position="232"/>
    </location>
</feature>
<feature type="region of interest" description="Disordered" evidence="1">
    <location>
        <begin position="150"/>
        <end position="176"/>
    </location>
</feature>
<evidence type="ECO:0000313" key="3">
    <source>
        <dbReference type="Proteomes" id="UP000550707"/>
    </source>
</evidence>
<keyword evidence="2" id="KW-0687">Ribonucleoprotein</keyword>
<dbReference type="AlphaFoldDB" id="A0A7J8I7M4"/>
<feature type="region of interest" description="Disordered" evidence="1">
    <location>
        <begin position="411"/>
        <end position="487"/>
    </location>
</feature>
<evidence type="ECO:0000256" key="1">
    <source>
        <dbReference type="SAM" id="MobiDB-lite"/>
    </source>
</evidence>
<dbReference type="EMBL" id="JACASF010000004">
    <property type="protein sequence ID" value="KAF6480574.1"/>
    <property type="molecule type" value="Genomic_DNA"/>
</dbReference>
<feature type="compositionally biased region" description="Polar residues" evidence="1">
    <location>
        <begin position="432"/>
        <end position="465"/>
    </location>
</feature>
<comment type="caution">
    <text evidence="2">The sequence shown here is derived from an EMBL/GenBank/DDBJ whole genome shotgun (WGS) entry which is preliminary data.</text>
</comment>
<feature type="compositionally biased region" description="Low complexity" evidence="1">
    <location>
        <begin position="151"/>
        <end position="165"/>
    </location>
</feature>
<dbReference type="GO" id="GO:1990904">
    <property type="term" value="C:ribonucleoprotein complex"/>
    <property type="evidence" value="ECO:0007669"/>
    <property type="project" value="UniProtKB-KW"/>
</dbReference>
<dbReference type="Proteomes" id="UP000550707">
    <property type="component" value="Unassembled WGS sequence"/>
</dbReference>
<feature type="region of interest" description="Disordered" evidence="1">
    <location>
        <begin position="189"/>
        <end position="236"/>
    </location>
</feature>
<proteinExistence type="predicted"/>
<dbReference type="InParanoid" id="A0A7J8I7M4"/>
<organism evidence="2 3">
    <name type="scientific">Molossus molossus</name>
    <name type="common">Pallas' mastiff bat</name>
    <name type="synonym">Vespertilio molossus</name>
    <dbReference type="NCBI Taxonomy" id="27622"/>
    <lineage>
        <taxon>Eukaryota</taxon>
        <taxon>Metazoa</taxon>
        <taxon>Chordata</taxon>
        <taxon>Craniata</taxon>
        <taxon>Vertebrata</taxon>
        <taxon>Euteleostomi</taxon>
        <taxon>Mammalia</taxon>
        <taxon>Eutheria</taxon>
        <taxon>Laurasiatheria</taxon>
        <taxon>Chiroptera</taxon>
        <taxon>Yangochiroptera</taxon>
        <taxon>Molossidae</taxon>
        <taxon>Molossus</taxon>
    </lineage>
</organism>
<sequence length="487" mass="56163">MEQIEGRKNTFTNWSDNDSDYEIDDQDLNKILIVTQTPPYMRKHPGGDRTGNHMSQAQITSELAKVINDGLYYYEQDLWMEEDENTHTAIKQEAENFKKLNLISKEQFENLTPELPFEPNQEVPVAPSQSRPEISSAAMACSLPAAVPESPRLYPARTPRTPRTPRLQDPNKTPRFYPVVKEPKAIDIKSPRKRKTRHSTNPPLECHVGWVMDSRDHGPRTSSVSSSNTSPSEGAQLVGSYGWTPHSFPKFQHPSHELLKENGFTHQVYHKYHRRCLSDRKRLGVGRSQEMNTLFRFWSFFLRDHFNKKMYEEFKQLAWEDAKENYRYGLECLFRFYSYGLEKKFRQEIFKDFQEETKKDYESGQLYGLEKFWAYLKYSQVKTQAVDPKLQEYLCSFKRLEDFRVDPPISEEFGRKRHSSTSGSESNRHRLPSNSSTKSLNAATPAPASQLQAPGNSPRRNVSQEPSGSSHPPSAASVSTDGDTSEK</sequence>
<gene>
    <name evidence="2" type="ORF">HJG59_007561</name>
</gene>
<dbReference type="GO" id="GO:0000339">
    <property type="term" value="F:RNA cap binding"/>
    <property type="evidence" value="ECO:0007669"/>
    <property type="project" value="InterPro"/>
</dbReference>
<evidence type="ECO:0000313" key="2">
    <source>
        <dbReference type="EMBL" id="KAF6480574.1"/>
    </source>
</evidence>
<dbReference type="SMART" id="SM00684">
    <property type="entry name" value="DM15"/>
    <property type="match status" value="3"/>
</dbReference>
<name>A0A7J8I7M4_MOLMO</name>
<reference evidence="2 3" key="1">
    <citation type="journal article" date="2020" name="Nature">
        <title>Six reference-quality genomes reveal evolution of bat adaptations.</title>
        <authorList>
            <person name="Jebb D."/>
            <person name="Huang Z."/>
            <person name="Pippel M."/>
            <person name="Hughes G.M."/>
            <person name="Lavrichenko K."/>
            <person name="Devanna P."/>
            <person name="Winkler S."/>
            <person name="Jermiin L.S."/>
            <person name="Skirmuntt E.C."/>
            <person name="Katzourakis A."/>
            <person name="Burkitt-Gray L."/>
            <person name="Ray D.A."/>
            <person name="Sullivan K.A.M."/>
            <person name="Roscito J.G."/>
            <person name="Kirilenko B.M."/>
            <person name="Davalos L.M."/>
            <person name="Corthals A.P."/>
            <person name="Power M.L."/>
            <person name="Jones G."/>
            <person name="Ransome R.D."/>
            <person name="Dechmann D.K.N."/>
            <person name="Locatelli A.G."/>
            <person name="Puechmaille S.J."/>
            <person name="Fedrigo O."/>
            <person name="Jarvis E.D."/>
            <person name="Hiller M."/>
            <person name="Vernes S.C."/>
            <person name="Myers E.W."/>
            <person name="Teeling E.C."/>
        </authorList>
    </citation>
    <scope>NUCLEOTIDE SEQUENCE [LARGE SCALE GENOMIC DNA]</scope>
    <source>
        <strain evidence="2">MMolMol1</strain>
        <tissue evidence="2">Muscle</tissue>
    </source>
</reference>
<dbReference type="GO" id="GO:0048255">
    <property type="term" value="P:mRNA stabilization"/>
    <property type="evidence" value="ECO:0007669"/>
    <property type="project" value="InterPro"/>
</dbReference>
<protein>
    <submittedName>
        <fullName evidence="2">La ribonucleoprotein 1B</fullName>
    </submittedName>
</protein>
<accession>A0A7J8I7M4</accession>
<dbReference type="InterPro" id="IPR006607">
    <property type="entry name" value="DM15"/>
</dbReference>
<dbReference type="Pfam" id="PF21071">
    <property type="entry name" value="LARP1_HEAT"/>
    <property type="match status" value="1"/>
</dbReference>
<keyword evidence="3" id="KW-1185">Reference proteome</keyword>
<feature type="compositionally biased region" description="Low complexity" evidence="1">
    <location>
        <begin position="466"/>
        <end position="479"/>
    </location>
</feature>